<protein>
    <recommendedName>
        <fullName evidence="1">N-acetyltransferase domain-containing protein</fullName>
    </recommendedName>
</protein>
<dbReference type="InterPro" id="IPR016181">
    <property type="entry name" value="Acyl_CoA_acyltransferase"/>
</dbReference>
<dbReference type="Gene3D" id="3.10.129.10">
    <property type="entry name" value="Hotdog Thioesterase"/>
    <property type="match status" value="1"/>
</dbReference>
<dbReference type="GO" id="GO:0006633">
    <property type="term" value="P:fatty acid biosynthetic process"/>
    <property type="evidence" value="ECO:0007669"/>
    <property type="project" value="TreeGrafter"/>
</dbReference>
<dbReference type="GO" id="GO:0019171">
    <property type="term" value="F:(3R)-hydroxyacyl-[acyl-carrier-protein] dehydratase activity"/>
    <property type="evidence" value="ECO:0007669"/>
    <property type="project" value="TreeGrafter"/>
</dbReference>
<dbReference type="Gene3D" id="3.40.630.30">
    <property type="match status" value="1"/>
</dbReference>
<dbReference type="PROSITE" id="PS51186">
    <property type="entry name" value="GNAT"/>
    <property type="match status" value="1"/>
</dbReference>
<dbReference type="InterPro" id="IPR029069">
    <property type="entry name" value="HotDog_dom_sf"/>
</dbReference>
<sequence length="385" mass="43786">MSDGKARKLKEIMKYSDIETKRFGFRIYRGVVNDVNEKAILSAILENGVDIAILRVPSQRQFQIPRLERIGFPYLVADTLVRYRVDLAKYEPKSLRNRNLDFVQCLPEHAAPLGILVKSIFANYTNHYFSNPLLDRKDILAAFEDWALRYIGSDNEGRICWLVKQGDEYVAFATCAFDENLCEGVLYGVKSSASGRGIYGDLIKFTQRYFKNKGYSAMSVSTQVQNLAVQRVWSREGFKLSNSFATVHINSLLSRSVIEKRVIDIKVAASDILNCGEFSGDMNPLHFDDDFAKDIGFEGRIVHGLVLSSAISKYYGTEFPGKGTIFMGYSYKFLKPVYPGRSYRLTISFPFIDFQKGIYRSLAKVTGEKNDICLLSYNDLYKKAK</sequence>
<dbReference type="SUPFAM" id="SSF54637">
    <property type="entry name" value="Thioesterase/thiol ester dehydrase-isomerase"/>
    <property type="match status" value="1"/>
</dbReference>
<name>A0A235C0Y0_UNCW3</name>
<evidence type="ECO:0000313" key="2">
    <source>
        <dbReference type="EMBL" id="OYD17465.1"/>
    </source>
</evidence>
<gene>
    <name evidence="2" type="ORF">CH330_00040</name>
</gene>
<dbReference type="Proteomes" id="UP000215559">
    <property type="component" value="Unassembled WGS sequence"/>
</dbReference>
<dbReference type="Pfam" id="PF00583">
    <property type="entry name" value="Acetyltransf_1"/>
    <property type="match status" value="1"/>
</dbReference>
<proteinExistence type="predicted"/>
<dbReference type="InterPro" id="IPR050965">
    <property type="entry name" value="UPF0336/Enoyl-CoA_hydratase"/>
</dbReference>
<reference evidence="2 3" key="1">
    <citation type="submission" date="2017-07" db="EMBL/GenBank/DDBJ databases">
        <title>Recovery of genomes from metagenomes via a dereplication, aggregation, and scoring strategy.</title>
        <authorList>
            <person name="Sieber C.M."/>
            <person name="Probst A.J."/>
            <person name="Sharrar A."/>
            <person name="Thomas B.C."/>
            <person name="Hess M."/>
            <person name="Tringe S.G."/>
            <person name="Banfield J.F."/>
        </authorList>
    </citation>
    <scope>NUCLEOTIDE SEQUENCE [LARGE SCALE GENOMIC DNA]</scope>
    <source>
        <strain evidence="2">JGI_Cruoil_03_51_56</strain>
    </source>
</reference>
<dbReference type="EMBL" id="NOZP01000001">
    <property type="protein sequence ID" value="OYD17465.1"/>
    <property type="molecule type" value="Genomic_DNA"/>
</dbReference>
<dbReference type="PANTHER" id="PTHR43437:SF3">
    <property type="entry name" value="HYDROXYACYL-THIOESTER DEHYDRATASE TYPE 2, MITOCHONDRIAL"/>
    <property type="match status" value="1"/>
</dbReference>
<organism evidence="2 3">
    <name type="scientific">candidate division WOR-3 bacterium JGI_Cruoil_03_51_56</name>
    <dbReference type="NCBI Taxonomy" id="1973747"/>
    <lineage>
        <taxon>Bacteria</taxon>
        <taxon>Bacteria division WOR-3</taxon>
    </lineage>
</organism>
<dbReference type="InterPro" id="IPR000182">
    <property type="entry name" value="GNAT_dom"/>
</dbReference>
<dbReference type="PANTHER" id="PTHR43437">
    <property type="entry name" value="HYDROXYACYL-THIOESTER DEHYDRATASE TYPE 2, MITOCHONDRIAL-RELATED"/>
    <property type="match status" value="1"/>
</dbReference>
<dbReference type="SUPFAM" id="SSF55729">
    <property type="entry name" value="Acyl-CoA N-acyltransferases (Nat)"/>
    <property type="match status" value="1"/>
</dbReference>
<dbReference type="InterPro" id="IPR002539">
    <property type="entry name" value="MaoC-like_dom"/>
</dbReference>
<dbReference type="AlphaFoldDB" id="A0A235C0Y0"/>
<comment type="caution">
    <text evidence="2">The sequence shown here is derived from an EMBL/GenBank/DDBJ whole genome shotgun (WGS) entry which is preliminary data.</text>
</comment>
<feature type="domain" description="N-acetyltransferase" evidence="1">
    <location>
        <begin position="115"/>
        <end position="264"/>
    </location>
</feature>
<evidence type="ECO:0000313" key="3">
    <source>
        <dbReference type="Proteomes" id="UP000215559"/>
    </source>
</evidence>
<evidence type="ECO:0000259" key="1">
    <source>
        <dbReference type="PROSITE" id="PS51186"/>
    </source>
</evidence>
<accession>A0A235C0Y0</accession>
<dbReference type="Pfam" id="PF01575">
    <property type="entry name" value="MaoC_dehydratas"/>
    <property type="match status" value="1"/>
</dbReference>
<dbReference type="GO" id="GO:0016747">
    <property type="term" value="F:acyltransferase activity, transferring groups other than amino-acyl groups"/>
    <property type="evidence" value="ECO:0007669"/>
    <property type="project" value="InterPro"/>
</dbReference>